<feature type="compositionally biased region" description="Low complexity" evidence="1">
    <location>
        <begin position="1"/>
        <end position="20"/>
    </location>
</feature>
<reference evidence="2" key="2">
    <citation type="submission" date="2014-07" db="EMBL/GenBank/DDBJ databases">
        <authorList>
            <person name="Hull J."/>
        </authorList>
    </citation>
    <scope>NUCLEOTIDE SEQUENCE</scope>
</reference>
<dbReference type="AlphaFoldDB" id="A0A0A9YDK3"/>
<organism evidence="2">
    <name type="scientific">Lygus hesperus</name>
    <name type="common">Western plant bug</name>
    <dbReference type="NCBI Taxonomy" id="30085"/>
    <lineage>
        <taxon>Eukaryota</taxon>
        <taxon>Metazoa</taxon>
        <taxon>Ecdysozoa</taxon>
        <taxon>Arthropoda</taxon>
        <taxon>Hexapoda</taxon>
        <taxon>Insecta</taxon>
        <taxon>Pterygota</taxon>
        <taxon>Neoptera</taxon>
        <taxon>Paraneoptera</taxon>
        <taxon>Hemiptera</taxon>
        <taxon>Heteroptera</taxon>
        <taxon>Panheteroptera</taxon>
        <taxon>Cimicomorpha</taxon>
        <taxon>Miridae</taxon>
        <taxon>Mirini</taxon>
        <taxon>Lygus</taxon>
    </lineage>
</organism>
<reference evidence="3" key="3">
    <citation type="journal article" date="2016" name="Gigascience">
        <title>De novo construction of an expanded transcriptome assembly for the western tarnished plant bug, Lygus hesperus.</title>
        <authorList>
            <person name="Tassone E.E."/>
            <person name="Geib S.M."/>
            <person name="Hall B."/>
            <person name="Fabrick J.A."/>
            <person name="Brent C.S."/>
            <person name="Hull J.J."/>
        </authorList>
    </citation>
    <scope>NUCLEOTIDE SEQUENCE</scope>
</reference>
<dbReference type="EMBL" id="GBHO01013883">
    <property type="protein sequence ID" value="JAG29721.1"/>
    <property type="molecule type" value="Transcribed_RNA"/>
</dbReference>
<feature type="region of interest" description="Disordered" evidence="1">
    <location>
        <begin position="44"/>
        <end position="114"/>
    </location>
</feature>
<sequence>MRTSATLPSAPLPSSSSSSPQINTATLNDNTCQVKNNATQDVASTAANGAGQAKPAYRPPVSRLSTNNTIVPREKTTSDNTYKPSTYFLPTNAGSASKDSTGVTKSESSSDVIQ</sequence>
<evidence type="ECO:0000313" key="2">
    <source>
        <dbReference type="EMBL" id="JAG29721.1"/>
    </source>
</evidence>
<accession>A0A0A9YDK3</accession>
<feature type="compositionally biased region" description="Polar residues" evidence="1">
    <location>
        <begin position="78"/>
        <end position="114"/>
    </location>
</feature>
<name>A0A0A9YDK3_LYGHE</name>
<dbReference type="EMBL" id="GDHC01007143">
    <property type="protein sequence ID" value="JAQ11486.1"/>
    <property type="molecule type" value="Transcribed_RNA"/>
</dbReference>
<gene>
    <name evidence="2" type="ORF">CM83_11285</name>
    <name evidence="3" type="ORF">g.6562</name>
</gene>
<evidence type="ECO:0000313" key="3">
    <source>
        <dbReference type="EMBL" id="JAQ11486.1"/>
    </source>
</evidence>
<protein>
    <submittedName>
        <fullName evidence="2">Uncharacterized protein</fullName>
    </submittedName>
</protein>
<proteinExistence type="predicted"/>
<evidence type="ECO:0000256" key="1">
    <source>
        <dbReference type="SAM" id="MobiDB-lite"/>
    </source>
</evidence>
<reference evidence="2" key="1">
    <citation type="journal article" date="2014" name="PLoS ONE">
        <title>Transcriptome-Based Identification of ABC Transporters in the Western Tarnished Plant Bug Lygus hesperus.</title>
        <authorList>
            <person name="Hull J.J."/>
            <person name="Chaney K."/>
            <person name="Geib S.M."/>
            <person name="Fabrick J.A."/>
            <person name="Brent C.S."/>
            <person name="Walsh D."/>
            <person name="Lavine L.C."/>
        </authorList>
    </citation>
    <scope>NUCLEOTIDE SEQUENCE</scope>
</reference>
<feature type="region of interest" description="Disordered" evidence="1">
    <location>
        <begin position="1"/>
        <end position="25"/>
    </location>
</feature>